<dbReference type="KEGG" id="rfs:C1I64_14945"/>
<sequence length="260" mass="26100">MSTPTDRGPGSDSSDPTRSDRDATARFDTTSAASTTPGTGATATGATATTAPDDQPAAHRAPVDPDSAEAAKARTAARKDIHQREKDRFGGLKIGCAFFGWLAATGLAVILTALVTAIGAAVVGTQDVTADLAADPAAFGWVGAIALLVILLVAYYSGGYVAGRMARFSGAKQGVVVWAWAVVVAIVVGIVSALTGGSQILSAVSGFPQIPLDAGDATVTAIVTVLAALVVSLIGAVLGGLAGMRFHRRVDREGLSGLAV</sequence>
<evidence type="ECO:0000256" key="2">
    <source>
        <dbReference type="SAM" id="Phobius"/>
    </source>
</evidence>
<accession>A0A3T0T3N3</accession>
<feature type="compositionally biased region" description="Basic and acidic residues" evidence="1">
    <location>
        <begin position="69"/>
        <end position="82"/>
    </location>
</feature>
<keyword evidence="2" id="KW-0812">Transmembrane</keyword>
<feature type="transmembrane region" description="Helical" evidence="2">
    <location>
        <begin position="175"/>
        <end position="197"/>
    </location>
</feature>
<proteinExistence type="predicted"/>
<protein>
    <submittedName>
        <fullName evidence="3">Uncharacterized protein</fullName>
    </submittedName>
</protein>
<dbReference type="EMBL" id="CP028137">
    <property type="protein sequence ID" value="AZZ53203.1"/>
    <property type="molecule type" value="Genomic_DNA"/>
</dbReference>
<organism evidence="3 4">
    <name type="scientific">Rathayibacter festucae DSM 15932</name>
    <dbReference type="NCBI Taxonomy" id="1328866"/>
    <lineage>
        <taxon>Bacteria</taxon>
        <taxon>Bacillati</taxon>
        <taxon>Actinomycetota</taxon>
        <taxon>Actinomycetes</taxon>
        <taxon>Micrococcales</taxon>
        <taxon>Microbacteriaceae</taxon>
        <taxon>Rathayibacter</taxon>
    </lineage>
</organism>
<reference evidence="3 4" key="1">
    <citation type="submission" date="2018-03" db="EMBL/GenBank/DDBJ databases">
        <title>Bacteriophage NCPPB3778 and a type I-E CRISPR drive the evolution of the US Biological Select Agent, Rathayibacter toxicus.</title>
        <authorList>
            <person name="Davis E.W.II."/>
            <person name="Tabima J.F."/>
            <person name="Weisberg A.J."/>
            <person name="Dantas Lopes L."/>
            <person name="Wiseman M.S."/>
            <person name="Wiseman M.S."/>
            <person name="Pupko T."/>
            <person name="Belcher M.S."/>
            <person name="Sechler A.J."/>
            <person name="Tancos M.A."/>
            <person name="Schroeder B.K."/>
            <person name="Murray T.D."/>
            <person name="Luster D.G."/>
            <person name="Schneider W.L."/>
            <person name="Rogers E."/>
            <person name="Andreote F.D."/>
            <person name="Grunwald N.J."/>
            <person name="Putnam M.L."/>
            <person name="Chang J.H."/>
        </authorList>
    </citation>
    <scope>NUCLEOTIDE SEQUENCE [LARGE SCALE GENOMIC DNA]</scope>
    <source>
        <strain evidence="3 4">DSM 15932</strain>
    </source>
</reference>
<feature type="transmembrane region" description="Helical" evidence="2">
    <location>
        <begin position="94"/>
        <end position="118"/>
    </location>
</feature>
<feature type="transmembrane region" description="Helical" evidence="2">
    <location>
        <begin position="217"/>
        <end position="242"/>
    </location>
</feature>
<dbReference type="AlphaFoldDB" id="A0A3T0T3N3"/>
<feature type="region of interest" description="Disordered" evidence="1">
    <location>
        <begin position="1"/>
        <end position="82"/>
    </location>
</feature>
<feature type="compositionally biased region" description="Low complexity" evidence="1">
    <location>
        <begin position="28"/>
        <end position="55"/>
    </location>
</feature>
<feature type="transmembrane region" description="Helical" evidence="2">
    <location>
        <begin position="138"/>
        <end position="163"/>
    </location>
</feature>
<name>A0A3T0T3N3_9MICO</name>
<evidence type="ECO:0000313" key="4">
    <source>
        <dbReference type="Proteomes" id="UP000285317"/>
    </source>
</evidence>
<keyword evidence="2" id="KW-0472">Membrane</keyword>
<gene>
    <name evidence="3" type="ORF">C1I64_14945</name>
</gene>
<evidence type="ECO:0000313" key="3">
    <source>
        <dbReference type="EMBL" id="AZZ53203.1"/>
    </source>
</evidence>
<feature type="compositionally biased region" description="Basic and acidic residues" evidence="1">
    <location>
        <begin position="15"/>
        <end position="25"/>
    </location>
</feature>
<dbReference type="RefSeq" id="WP_127887745.1">
    <property type="nucleotide sequence ID" value="NZ_CP028137.1"/>
</dbReference>
<dbReference type="Proteomes" id="UP000285317">
    <property type="component" value="Chromosome"/>
</dbReference>
<keyword evidence="2" id="KW-1133">Transmembrane helix</keyword>
<evidence type="ECO:0000256" key="1">
    <source>
        <dbReference type="SAM" id="MobiDB-lite"/>
    </source>
</evidence>